<dbReference type="EMBL" id="RBNJ01026830">
    <property type="protein sequence ID" value="RUS14706.1"/>
    <property type="molecule type" value="Genomic_DNA"/>
</dbReference>
<comment type="caution">
    <text evidence="4">The sequence shown here is derived from an EMBL/GenBank/DDBJ whole genome shotgun (WGS) entry which is preliminary data.</text>
</comment>
<feature type="compositionally biased region" description="Low complexity" evidence="2">
    <location>
        <begin position="363"/>
        <end position="378"/>
    </location>
</feature>
<sequence>MSGTSPPTSRPSSGKPSSIHSKESIAPPPQSLGRTSPILSYFCVYNPSLGPTEETNKDQILYYTAKRTVPLDVKMRQVGLAQALVNFTTVFSPTRPAQTVHSQKNRMVFLEPEPGFWVHMCVELGVSRRQIKDATTGKLKTITEYLDAELNDRALESVLEVGYRMYRLLNGTFTSMLHSHPTLTNPLLVTRQSTRRLMHAIEEFFADWIWRWDFDRLESMMFATVFDGVPFHPVTRGTYLHIQRAGEMLAAKLDGLVAHMLVLGKEDGGLVWHSPGLVMRDVRSLRKYVGKMVEKDAEREREEEKKRAAAKARKDGEKVSGIKAITKTWSHTSLLGYFSGTPSTSTSTSILGSKRAPSPTPSPSISTPSSPEPKSSLLAAPSSEAALAPLMPNGRFLTGLVETAPLVEGGVKGTKIDLVKVYLSNGHIVEVMREEKVLEKGEKQAEEGGETDGEGGGEAHGKGMEEQQQQQEEEEEEEEEEE</sequence>
<feature type="compositionally biased region" description="Low complexity" evidence="2">
    <location>
        <begin position="1"/>
        <end position="19"/>
    </location>
</feature>
<dbReference type="PANTHER" id="PTHR13056">
    <property type="entry name" value="VACUOLAR FUSION PROTEIN CCZ1 HOMOLOG-RELATED"/>
    <property type="match status" value="1"/>
</dbReference>
<feature type="region of interest" description="Disordered" evidence="2">
    <location>
        <begin position="1"/>
        <end position="32"/>
    </location>
</feature>
<evidence type="ECO:0000313" key="5">
    <source>
        <dbReference type="Proteomes" id="UP000274822"/>
    </source>
</evidence>
<dbReference type="InterPro" id="IPR043987">
    <property type="entry name" value="CCZ1/INTU/HSP4_longin_1"/>
</dbReference>
<evidence type="ECO:0000256" key="2">
    <source>
        <dbReference type="SAM" id="MobiDB-lite"/>
    </source>
</evidence>
<dbReference type="GO" id="GO:0035658">
    <property type="term" value="C:Mon1-Ccz1 complex"/>
    <property type="evidence" value="ECO:0007669"/>
    <property type="project" value="InterPro"/>
</dbReference>
<feature type="domain" description="CCZ1/INTU/HSP4 first Longin" evidence="3">
    <location>
        <begin position="39"/>
        <end position="171"/>
    </location>
</feature>
<dbReference type="PANTHER" id="PTHR13056:SF0">
    <property type="entry name" value="VACUOLAR FUSION PROTEIN CCZ1 HOMOLOG-RELATED"/>
    <property type="match status" value="1"/>
</dbReference>
<dbReference type="GO" id="GO:0016192">
    <property type="term" value="P:vesicle-mediated transport"/>
    <property type="evidence" value="ECO:0007669"/>
    <property type="project" value="InterPro"/>
</dbReference>
<reference evidence="4 5" key="1">
    <citation type="journal article" date="2018" name="New Phytol.">
        <title>Phylogenomics of Endogonaceae and evolution of mycorrhizas within Mucoromycota.</title>
        <authorList>
            <person name="Chang Y."/>
            <person name="Desiro A."/>
            <person name="Na H."/>
            <person name="Sandor L."/>
            <person name="Lipzen A."/>
            <person name="Clum A."/>
            <person name="Barry K."/>
            <person name="Grigoriev I.V."/>
            <person name="Martin F.M."/>
            <person name="Stajich J.E."/>
            <person name="Smith M.E."/>
            <person name="Bonito G."/>
            <person name="Spatafora J.W."/>
        </authorList>
    </citation>
    <scope>NUCLEOTIDE SEQUENCE [LARGE SCALE GENOMIC DNA]</scope>
    <source>
        <strain evidence="4 5">AD002</strain>
    </source>
</reference>
<evidence type="ECO:0000313" key="4">
    <source>
        <dbReference type="EMBL" id="RUS14706.1"/>
    </source>
</evidence>
<gene>
    <name evidence="4" type="ORF">BC938DRAFT_477265</name>
</gene>
<name>A0A433PAY4_9FUNG</name>
<dbReference type="Proteomes" id="UP000274822">
    <property type="component" value="Unassembled WGS sequence"/>
</dbReference>
<evidence type="ECO:0000256" key="1">
    <source>
        <dbReference type="ARBA" id="ARBA00005352"/>
    </source>
</evidence>
<feature type="non-terminal residue" evidence="4">
    <location>
        <position position="482"/>
    </location>
</feature>
<dbReference type="Pfam" id="PF19031">
    <property type="entry name" value="Intu_longin_1"/>
    <property type="match status" value="1"/>
</dbReference>
<protein>
    <recommendedName>
        <fullName evidence="3">CCZ1/INTU/HSP4 first Longin domain-containing protein</fullName>
    </recommendedName>
</protein>
<dbReference type="AlphaFoldDB" id="A0A433PAY4"/>
<accession>A0A433PAY4</accession>
<feature type="region of interest" description="Disordered" evidence="2">
    <location>
        <begin position="293"/>
        <end position="314"/>
    </location>
</feature>
<comment type="similarity">
    <text evidence="1">Belongs to the CCZ1 family.</text>
</comment>
<proteinExistence type="inferred from homology"/>
<feature type="compositionally biased region" description="Basic and acidic residues" evidence="2">
    <location>
        <begin position="435"/>
        <end position="446"/>
    </location>
</feature>
<feature type="region of interest" description="Disordered" evidence="2">
    <location>
        <begin position="341"/>
        <end position="378"/>
    </location>
</feature>
<organism evidence="4 5">
    <name type="scientific">Jimgerdemannia flammicorona</name>
    <dbReference type="NCBI Taxonomy" id="994334"/>
    <lineage>
        <taxon>Eukaryota</taxon>
        <taxon>Fungi</taxon>
        <taxon>Fungi incertae sedis</taxon>
        <taxon>Mucoromycota</taxon>
        <taxon>Mucoromycotina</taxon>
        <taxon>Endogonomycetes</taxon>
        <taxon>Endogonales</taxon>
        <taxon>Endogonaceae</taxon>
        <taxon>Jimgerdemannia</taxon>
    </lineage>
</organism>
<dbReference type="InterPro" id="IPR013176">
    <property type="entry name" value="Ccz1"/>
</dbReference>
<feature type="compositionally biased region" description="Acidic residues" evidence="2">
    <location>
        <begin position="471"/>
        <end position="482"/>
    </location>
</feature>
<keyword evidence="5" id="KW-1185">Reference proteome</keyword>
<evidence type="ECO:0000259" key="3">
    <source>
        <dbReference type="Pfam" id="PF19031"/>
    </source>
</evidence>
<feature type="region of interest" description="Disordered" evidence="2">
    <location>
        <begin position="435"/>
        <end position="482"/>
    </location>
</feature>